<keyword evidence="4" id="KW-1185">Reference proteome</keyword>
<reference evidence="3" key="1">
    <citation type="submission" date="2021-04" db="EMBL/GenBank/DDBJ databases">
        <authorList>
            <person name="Rodrigo-Torres L."/>
            <person name="Arahal R. D."/>
            <person name="Lucena T."/>
        </authorList>
    </citation>
    <scope>NUCLEOTIDE SEQUENCE</scope>
    <source>
        <strain evidence="3">AS29M-1</strain>
    </source>
</reference>
<feature type="signal peptide" evidence="1">
    <location>
        <begin position="1"/>
        <end position="20"/>
    </location>
</feature>
<dbReference type="AlphaFoldDB" id="A0A916JQ54"/>
<evidence type="ECO:0000313" key="4">
    <source>
        <dbReference type="Proteomes" id="UP000683507"/>
    </source>
</evidence>
<organism evidence="3 4">
    <name type="scientific">Parvicella tangerina</name>
    <dbReference type="NCBI Taxonomy" id="2829795"/>
    <lineage>
        <taxon>Bacteria</taxon>
        <taxon>Pseudomonadati</taxon>
        <taxon>Bacteroidota</taxon>
        <taxon>Flavobacteriia</taxon>
        <taxon>Flavobacteriales</taxon>
        <taxon>Parvicellaceae</taxon>
        <taxon>Parvicella</taxon>
    </lineage>
</organism>
<dbReference type="Pfam" id="PF13568">
    <property type="entry name" value="OMP_b-brl_2"/>
    <property type="match status" value="1"/>
</dbReference>
<dbReference type="Proteomes" id="UP000683507">
    <property type="component" value="Chromosome"/>
</dbReference>
<gene>
    <name evidence="3" type="ORF">CRYO30217_02864</name>
</gene>
<feature type="domain" description="Outer membrane protein beta-barrel" evidence="2">
    <location>
        <begin position="27"/>
        <end position="187"/>
    </location>
</feature>
<feature type="chain" id="PRO_5037409945" description="Outer membrane protein beta-barrel domain-containing protein" evidence="1">
    <location>
        <begin position="21"/>
        <end position="300"/>
    </location>
</feature>
<protein>
    <recommendedName>
        <fullName evidence="2">Outer membrane protein beta-barrel domain-containing protein</fullName>
    </recommendedName>
</protein>
<name>A0A916JQ54_9FLAO</name>
<dbReference type="EMBL" id="OU015584">
    <property type="protein sequence ID" value="CAG5085743.1"/>
    <property type="molecule type" value="Genomic_DNA"/>
</dbReference>
<evidence type="ECO:0000313" key="3">
    <source>
        <dbReference type="EMBL" id="CAG5085743.1"/>
    </source>
</evidence>
<evidence type="ECO:0000259" key="2">
    <source>
        <dbReference type="Pfam" id="PF13568"/>
    </source>
</evidence>
<proteinExistence type="predicted"/>
<accession>A0A916JQ54</accession>
<dbReference type="RefSeq" id="WP_258543064.1">
    <property type="nucleotide sequence ID" value="NZ_OU015584.1"/>
</dbReference>
<keyword evidence="1" id="KW-0732">Signal</keyword>
<sequence length="300" mass="33314">MKKLILLAAILFGVSSITKAQVSVTEENDIKNFRFGLKGGMSFDWMNIDNDKKFQSGGVGVGYHWGLQLEFRLNKTLSFVSGLSLTTNSLKLNYTGASSADTVLYILDRDENFVDFGSDTSTVFSNMLESTNNVYWLKQRAIKANYVNIPIALKMKTKEIGYFTYFGQFGLNVGIRTGAKTNDVVQKITFDEDSLVSTNSFYGANTNINTEDIDLEKLDVTSGVQPVRLGLRIGGGAEYNFSGSTSMYFEVNYNHYFTNGLRKESKETYLNAFDYVEKSFENVGAKAIPGSVSLTVGVLF</sequence>
<dbReference type="InterPro" id="IPR025665">
    <property type="entry name" value="Beta-barrel_OMP_2"/>
</dbReference>
<evidence type="ECO:0000256" key="1">
    <source>
        <dbReference type="SAM" id="SignalP"/>
    </source>
</evidence>
<dbReference type="KEGG" id="ptan:CRYO30217_02864"/>